<organism evidence="1">
    <name type="scientific">Sesamum calycinum</name>
    <dbReference type="NCBI Taxonomy" id="2727403"/>
    <lineage>
        <taxon>Eukaryota</taxon>
        <taxon>Viridiplantae</taxon>
        <taxon>Streptophyta</taxon>
        <taxon>Embryophyta</taxon>
        <taxon>Tracheophyta</taxon>
        <taxon>Spermatophyta</taxon>
        <taxon>Magnoliopsida</taxon>
        <taxon>eudicotyledons</taxon>
        <taxon>Gunneridae</taxon>
        <taxon>Pentapetalae</taxon>
        <taxon>asterids</taxon>
        <taxon>lamiids</taxon>
        <taxon>Lamiales</taxon>
        <taxon>Pedaliaceae</taxon>
        <taxon>Sesamum</taxon>
    </lineage>
</organism>
<dbReference type="PANTHER" id="PTHR10775:SF188">
    <property type="entry name" value="TRANSPOSASE-ASSOCIATED DOMAIN-CONTAINING PROTEIN"/>
    <property type="match status" value="1"/>
</dbReference>
<sequence length="452" mass="52371">MAPYEALYRRKYRSLICWDIEGTRQLEGPDLVQQTVDKIQIVKKGQKAAQNRQKSYVDKHRKEMEYEVGENILKVSPWRGILKFSKQEKLSPRYIGPYEFLNESDQNLGGIDICGGANRNFGSECKELRNQEISKVKVKWSHHSPRDATWEVKESMREKYPYLFHEPDYYEAPSVPQVSDEPTSAGLIEGNYPQWGDEQRIDWAQRMVFDAVGPSYFVSPHEGLAARFFNVVHAANQPLWDGCNQPQLDVVDVLVDIKADGHISERIYDIISQWANKILRSNHTLPGDYYSTKKLVKDLGLPVEKIHACKNGFMLYWKDDVDLEYCKFYGDEVVFLKGNYRAHNMVATHQTTEGSMCHPSDAEAWKHFHWMYLDFAEKPHNVRLGLYTDGFTPHGQYNRTYSCWSVIIIPYNLSLGMCISSEYMFLTMVIPGLSNPKHLIDVYLESLIEKLL</sequence>
<name>A0AAW2NVU3_9LAMI</name>
<reference evidence="1" key="1">
    <citation type="submission" date="2020-06" db="EMBL/GenBank/DDBJ databases">
        <authorList>
            <person name="Li T."/>
            <person name="Hu X."/>
            <person name="Zhang T."/>
            <person name="Song X."/>
            <person name="Zhang H."/>
            <person name="Dai N."/>
            <person name="Sheng W."/>
            <person name="Hou X."/>
            <person name="Wei L."/>
        </authorList>
    </citation>
    <scope>NUCLEOTIDE SEQUENCE</scope>
    <source>
        <strain evidence="1">KEN8</strain>
        <tissue evidence="1">Leaf</tissue>
    </source>
</reference>
<dbReference type="PANTHER" id="PTHR10775">
    <property type="entry name" value="OS08G0208400 PROTEIN"/>
    <property type="match status" value="1"/>
</dbReference>
<dbReference type="Pfam" id="PF02992">
    <property type="entry name" value="Transposase_21"/>
    <property type="match status" value="1"/>
</dbReference>
<dbReference type="InterPro" id="IPR004242">
    <property type="entry name" value="Transposase_21"/>
</dbReference>
<proteinExistence type="predicted"/>
<dbReference type="EMBL" id="JACGWM010000010">
    <property type="protein sequence ID" value="KAL0347690.1"/>
    <property type="molecule type" value="Genomic_DNA"/>
</dbReference>
<evidence type="ECO:0000313" key="1">
    <source>
        <dbReference type="EMBL" id="KAL0347690.1"/>
    </source>
</evidence>
<protein>
    <submittedName>
        <fullName evidence="1">Uncharacterized protein</fullName>
    </submittedName>
</protein>
<accession>A0AAW2NVU3</accession>
<dbReference type="AlphaFoldDB" id="A0AAW2NVU3"/>
<comment type="caution">
    <text evidence="1">The sequence shown here is derived from an EMBL/GenBank/DDBJ whole genome shotgun (WGS) entry which is preliminary data.</text>
</comment>
<reference evidence="1" key="2">
    <citation type="journal article" date="2024" name="Plant">
        <title>Genomic evolution and insights into agronomic trait innovations of Sesamum species.</title>
        <authorList>
            <person name="Miao H."/>
            <person name="Wang L."/>
            <person name="Qu L."/>
            <person name="Liu H."/>
            <person name="Sun Y."/>
            <person name="Le M."/>
            <person name="Wang Q."/>
            <person name="Wei S."/>
            <person name="Zheng Y."/>
            <person name="Lin W."/>
            <person name="Duan Y."/>
            <person name="Cao H."/>
            <person name="Xiong S."/>
            <person name="Wang X."/>
            <person name="Wei L."/>
            <person name="Li C."/>
            <person name="Ma Q."/>
            <person name="Ju M."/>
            <person name="Zhao R."/>
            <person name="Li G."/>
            <person name="Mu C."/>
            <person name="Tian Q."/>
            <person name="Mei H."/>
            <person name="Zhang T."/>
            <person name="Gao T."/>
            <person name="Zhang H."/>
        </authorList>
    </citation>
    <scope>NUCLEOTIDE SEQUENCE</scope>
    <source>
        <strain evidence="1">KEN8</strain>
    </source>
</reference>
<gene>
    <name evidence="1" type="ORF">Scaly_1785000</name>
</gene>